<proteinExistence type="predicted"/>
<keyword evidence="2" id="KW-1185">Reference proteome</keyword>
<evidence type="ECO:0000313" key="1">
    <source>
        <dbReference type="EMBL" id="MFD1805994.1"/>
    </source>
</evidence>
<reference evidence="2" key="1">
    <citation type="journal article" date="2019" name="Int. J. Syst. Evol. Microbiol.">
        <title>The Global Catalogue of Microorganisms (GCM) 10K type strain sequencing project: providing services to taxonomists for standard genome sequencing and annotation.</title>
        <authorList>
            <consortium name="The Broad Institute Genomics Platform"/>
            <consortium name="The Broad Institute Genome Sequencing Center for Infectious Disease"/>
            <person name="Wu L."/>
            <person name="Ma J."/>
        </authorList>
    </citation>
    <scope>NUCLEOTIDE SEQUENCE [LARGE SCALE GENOMIC DNA]</scope>
    <source>
        <strain evidence="2">CCM 7950</strain>
    </source>
</reference>
<organism evidence="1 2">
    <name type="scientific">Pasteurella oralis</name>
    <dbReference type="NCBI Taxonomy" id="1071947"/>
    <lineage>
        <taxon>Bacteria</taxon>
        <taxon>Pseudomonadati</taxon>
        <taxon>Pseudomonadota</taxon>
        <taxon>Gammaproteobacteria</taxon>
        <taxon>Pasteurellales</taxon>
        <taxon>Pasteurellaceae</taxon>
        <taxon>Pasteurella</taxon>
    </lineage>
</organism>
<name>A0ABW4NUR4_9PAST</name>
<dbReference type="InterPro" id="IPR011990">
    <property type="entry name" value="TPR-like_helical_dom_sf"/>
</dbReference>
<evidence type="ECO:0000313" key="2">
    <source>
        <dbReference type="Proteomes" id="UP001597420"/>
    </source>
</evidence>
<gene>
    <name evidence="1" type="ORF">ACFSAV_06345</name>
</gene>
<dbReference type="Gene3D" id="1.25.40.10">
    <property type="entry name" value="Tetratricopeptide repeat domain"/>
    <property type="match status" value="1"/>
</dbReference>
<dbReference type="EMBL" id="JBHUFP010000007">
    <property type="protein sequence ID" value="MFD1805994.1"/>
    <property type="molecule type" value="Genomic_DNA"/>
</dbReference>
<dbReference type="RefSeq" id="WP_379097544.1">
    <property type="nucleotide sequence ID" value="NZ_JAUNLA010000028.1"/>
</dbReference>
<dbReference type="Proteomes" id="UP001597420">
    <property type="component" value="Unassembled WGS sequence"/>
</dbReference>
<protein>
    <recommendedName>
        <fullName evidence="3">Tetratrico peptide repeat group 5 domain-containing protein</fullName>
    </recommendedName>
</protein>
<comment type="caution">
    <text evidence="1">The sequence shown here is derived from an EMBL/GenBank/DDBJ whole genome shotgun (WGS) entry which is preliminary data.</text>
</comment>
<sequence length="259" mass="29874">MLDDKITQRFLSVAGPAIELAKQKKTKAALLALDKMDIDKQVEPELYHLLQIQKAALLEMLEREKPVKVLRNFEHVFDIYRSIPNENRAVYRSAQMQLANLLIHLKKVDELEQLYNDFAQQPALNSDDKLFLSSLLLSLNKVDEFLQILASIKRSDNASTYAIAKTNAALMLKNLKRYSECITACAMVSAEDDINMYAKAQLIWAEALYRLGRRDEAFEVYGRLKPFHNVFYSEAKWQLLIKFPVKAIRQNILEFFGKA</sequence>
<evidence type="ECO:0008006" key="3">
    <source>
        <dbReference type="Google" id="ProtNLM"/>
    </source>
</evidence>
<dbReference type="SUPFAM" id="SSF48452">
    <property type="entry name" value="TPR-like"/>
    <property type="match status" value="1"/>
</dbReference>
<accession>A0ABW4NUR4</accession>